<evidence type="ECO:0000313" key="3">
    <source>
        <dbReference type="Proteomes" id="UP000182811"/>
    </source>
</evidence>
<dbReference type="AlphaFoldDB" id="A0A1J5NS95"/>
<name>A0A1J5NS95_NEOTH</name>
<organism evidence="2 3">
    <name type="scientific">Neomoorella thermoacetica</name>
    <name type="common">Clostridium thermoaceticum</name>
    <dbReference type="NCBI Taxonomy" id="1525"/>
    <lineage>
        <taxon>Bacteria</taxon>
        <taxon>Bacillati</taxon>
        <taxon>Bacillota</taxon>
        <taxon>Clostridia</taxon>
        <taxon>Neomoorellales</taxon>
        <taxon>Neomoorellaceae</taxon>
        <taxon>Neomoorella</taxon>
    </lineage>
</organism>
<feature type="domain" description="GH18" evidence="1">
    <location>
        <begin position="1"/>
        <end position="70"/>
    </location>
</feature>
<evidence type="ECO:0000313" key="2">
    <source>
        <dbReference type="EMBL" id="OIQ58671.1"/>
    </source>
</evidence>
<comment type="caution">
    <text evidence="2">The sequence shown here is derived from an EMBL/GenBank/DDBJ whole genome shotgun (WGS) entry which is preliminary data.</text>
</comment>
<sequence>MTYDYGSKPEPGSLVTQAVRRAKASVPLEKLILGISPPSETPESILTKVGIAKRYGLDGIAIWAVRSGDW</sequence>
<dbReference type="GO" id="GO:0005975">
    <property type="term" value="P:carbohydrate metabolic process"/>
    <property type="evidence" value="ECO:0007669"/>
    <property type="project" value="InterPro"/>
</dbReference>
<accession>A0A1J5NS95</accession>
<dbReference type="InterPro" id="IPR017853">
    <property type="entry name" value="GH"/>
</dbReference>
<evidence type="ECO:0000259" key="1">
    <source>
        <dbReference type="PROSITE" id="PS51910"/>
    </source>
</evidence>
<dbReference type="SUPFAM" id="SSF51445">
    <property type="entry name" value="(Trans)glycosidases"/>
    <property type="match status" value="1"/>
</dbReference>
<dbReference type="Gene3D" id="3.20.20.80">
    <property type="entry name" value="Glycosidases"/>
    <property type="match status" value="1"/>
</dbReference>
<dbReference type="PROSITE" id="PS51910">
    <property type="entry name" value="GH18_2"/>
    <property type="match status" value="1"/>
</dbReference>
<protein>
    <recommendedName>
        <fullName evidence="1">GH18 domain-containing protein</fullName>
    </recommendedName>
</protein>
<dbReference type="EMBL" id="MDDC01000013">
    <property type="protein sequence ID" value="OIQ58671.1"/>
    <property type="molecule type" value="Genomic_DNA"/>
</dbReference>
<gene>
    <name evidence="2" type="ORF">MOTE_18590</name>
</gene>
<dbReference type="Proteomes" id="UP000182811">
    <property type="component" value="Unassembled WGS sequence"/>
</dbReference>
<dbReference type="InterPro" id="IPR001223">
    <property type="entry name" value="Glyco_hydro18_cat"/>
</dbReference>
<proteinExistence type="predicted"/>
<reference evidence="2 3" key="1">
    <citation type="submission" date="2016-08" db="EMBL/GenBank/DDBJ databases">
        <title>Genome-based comparison of Moorella thermoacetic strains.</title>
        <authorList>
            <person name="Poehlein A."/>
            <person name="Bengelsdorf F.R."/>
            <person name="Esser C."/>
            <person name="Duerre P."/>
            <person name="Daniel R."/>
        </authorList>
    </citation>
    <scope>NUCLEOTIDE SEQUENCE [LARGE SCALE GENOMIC DNA]</scope>
    <source>
        <strain evidence="2 3">DSM 21394</strain>
    </source>
</reference>